<dbReference type="PANTHER" id="PTHR10983">
    <property type="entry name" value="1-ACYLGLYCEROL-3-PHOSPHATE ACYLTRANSFERASE-RELATED"/>
    <property type="match status" value="1"/>
</dbReference>
<feature type="transmembrane region" description="Helical" evidence="4">
    <location>
        <begin position="144"/>
        <end position="161"/>
    </location>
</feature>
<dbReference type="GO" id="GO:0005783">
    <property type="term" value="C:endoplasmic reticulum"/>
    <property type="evidence" value="ECO:0007669"/>
    <property type="project" value="TreeGrafter"/>
</dbReference>
<keyword evidence="7" id="KW-1185">Reference proteome</keyword>
<feature type="transmembrane region" description="Helical" evidence="4">
    <location>
        <begin position="21"/>
        <end position="46"/>
    </location>
</feature>
<accession>A0A9W9J810</accession>
<evidence type="ECO:0000256" key="2">
    <source>
        <dbReference type="ARBA" id="ARBA00022679"/>
    </source>
</evidence>
<dbReference type="Pfam" id="PF01553">
    <property type="entry name" value="Acyltransferase"/>
    <property type="match status" value="1"/>
</dbReference>
<organism evidence="6 7">
    <name type="scientific">Penicillium cinerascens</name>
    <dbReference type="NCBI Taxonomy" id="70096"/>
    <lineage>
        <taxon>Eukaryota</taxon>
        <taxon>Fungi</taxon>
        <taxon>Dikarya</taxon>
        <taxon>Ascomycota</taxon>
        <taxon>Pezizomycotina</taxon>
        <taxon>Eurotiomycetes</taxon>
        <taxon>Eurotiomycetidae</taxon>
        <taxon>Eurotiales</taxon>
        <taxon>Aspergillaceae</taxon>
        <taxon>Penicillium</taxon>
    </lineage>
</organism>
<dbReference type="Proteomes" id="UP001150904">
    <property type="component" value="Unassembled WGS sequence"/>
</dbReference>
<feature type="domain" description="Phospholipid/glycerol acyltransferase" evidence="5">
    <location>
        <begin position="106"/>
        <end position="228"/>
    </location>
</feature>
<keyword evidence="4" id="KW-0812">Transmembrane</keyword>
<keyword evidence="2" id="KW-0808">Transferase</keyword>
<evidence type="ECO:0000259" key="5">
    <source>
        <dbReference type="SMART" id="SM00563"/>
    </source>
</evidence>
<dbReference type="CDD" id="cd07990">
    <property type="entry name" value="LPLAT_LCLAT1-like"/>
    <property type="match status" value="1"/>
</dbReference>
<keyword evidence="4" id="KW-0472">Membrane</keyword>
<name>A0A9W9J810_9EURO</name>
<sequence>MKTNNWIQDQIASHMRILRAFLFIIWFTCCGFATVFLQFVVTPLYLMSSYHYDECIAWTKACFGCTLIAITQCAFSCPIQLSGDRTMRGQLYVKAGKFRTRFPARILIISNHQTSVDQFHMWWYAYANQMHGRFFIVLKESFKYVPFLGIAMRFYGFVLMARRWAVDKPRLEHRLKAIRNSQSPAWLLIFPEGTVFTPTSKQRSNEYGAKSGIRPLKHVILPRSTGLFFCLRQLQGSVIWLYDCTIAYEGRPRGSFPGIYFTMRSIFMGGKSPTAIHMHWRCFKIADIPLQSQHIFEKWLVDRWAEKDHFLDEFFRTGCFPSELPSRFEASNEPGQHEALTPMVSLLVTHGRLSSSAKAEQTLMTLLGISLWFGILYTGYGYYCGVRG</sequence>
<feature type="transmembrane region" description="Helical" evidence="4">
    <location>
        <begin position="58"/>
        <end position="81"/>
    </location>
</feature>
<evidence type="ECO:0000256" key="4">
    <source>
        <dbReference type="SAM" id="Phobius"/>
    </source>
</evidence>
<comment type="caution">
    <text evidence="6">The sequence shown here is derived from an EMBL/GenBank/DDBJ whole genome shotgun (WGS) entry which is preliminary data.</text>
</comment>
<dbReference type="PANTHER" id="PTHR10983:SF16">
    <property type="entry name" value="LYSOCARDIOLIPIN ACYLTRANSFERASE 1"/>
    <property type="match status" value="1"/>
</dbReference>
<dbReference type="EMBL" id="JAPQKR010000016">
    <property type="protein sequence ID" value="KAJ5191627.1"/>
    <property type="molecule type" value="Genomic_DNA"/>
</dbReference>
<reference evidence="6" key="2">
    <citation type="journal article" date="2023" name="IMA Fungus">
        <title>Comparative genomic study of the Penicillium genus elucidates a diverse pangenome and 15 lateral gene transfer events.</title>
        <authorList>
            <person name="Petersen C."/>
            <person name="Sorensen T."/>
            <person name="Nielsen M.R."/>
            <person name="Sondergaard T.E."/>
            <person name="Sorensen J.L."/>
            <person name="Fitzpatrick D.A."/>
            <person name="Frisvad J.C."/>
            <person name="Nielsen K.L."/>
        </authorList>
    </citation>
    <scope>NUCLEOTIDE SEQUENCE</scope>
    <source>
        <strain evidence="6">IBT 15544</strain>
    </source>
</reference>
<dbReference type="OrthoDB" id="189226at2759"/>
<keyword evidence="4" id="KW-1133">Transmembrane helix</keyword>
<protein>
    <submittedName>
        <fullName evidence="6">Phospholipid/glycerol acyltransferase</fullName>
    </submittedName>
</protein>
<dbReference type="GeneID" id="83184969"/>
<evidence type="ECO:0000256" key="1">
    <source>
        <dbReference type="ARBA" id="ARBA00008655"/>
    </source>
</evidence>
<dbReference type="SMART" id="SM00563">
    <property type="entry name" value="PlsC"/>
    <property type="match status" value="1"/>
</dbReference>
<dbReference type="Pfam" id="PF16076">
    <property type="entry name" value="Acyltransf_C"/>
    <property type="match status" value="1"/>
</dbReference>
<dbReference type="AlphaFoldDB" id="A0A9W9J810"/>
<dbReference type="SUPFAM" id="SSF69593">
    <property type="entry name" value="Glycerol-3-phosphate (1)-acyltransferase"/>
    <property type="match status" value="1"/>
</dbReference>
<dbReference type="InterPro" id="IPR032098">
    <property type="entry name" value="Acyltransf_C"/>
</dbReference>
<reference evidence="6" key="1">
    <citation type="submission" date="2022-12" db="EMBL/GenBank/DDBJ databases">
        <authorList>
            <person name="Petersen C."/>
        </authorList>
    </citation>
    <scope>NUCLEOTIDE SEQUENCE</scope>
    <source>
        <strain evidence="6">IBT 15544</strain>
    </source>
</reference>
<dbReference type="GO" id="GO:0016746">
    <property type="term" value="F:acyltransferase activity"/>
    <property type="evidence" value="ECO:0007669"/>
    <property type="project" value="UniProtKB-KW"/>
</dbReference>
<proteinExistence type="inferred from homology"/>
<evidence type="ECO:0000256" key="3">
    <source>
        <dbReference type="ARBA" id="ARBA00023315"/>
    </source>
</evidence>
<gene>
    <name evidence="6" type="ORF">N7498_010612</name>
</gene>
<dbReference type="GO" id="GO:0036149">
    <property type="term" value="P:phosphatidylinositol acyl-chain remodeling"/>
    <property type="evidence" value="ECO:0007669"/>
    <property type="project" value="TreeGrafter"/>
</dbReference>
<dbReference type="RefSeq" id="XP_058304567.1">
    <property type="nucleotide sequence ID" value="XM_058457668.1"/>
</dbReference>
<comment type="similarity">
    <text evidence="1">Belongs to the 1-acyl-sn-glycerol-3-phosphate acyltransferase family.</text>
</comment>
<feature type="transmembrane region" description="Helical" evidence="4">
    <location>
        <begin position="362"/>
        <end position="383"/>
    </location>
</feature>
<keyword evidence="3 6" id="KW-0012">Acyltransferase</keyword>
<evidence type="ECO:0000313" key="7">
    <source>
        <dbReference type="Proteomes" id="UP001150904"/>
    </source>
</evidence>
<dbReference type="InterPro" id="IPR002123">
    <property type="entry name" value="Plipid/glycerol_acylTrfase"/>
</dbReference>
<evidence type="ECO:0000313" key="6">
    <source>
        <dbReference type="EMBL" id="KAJ5191627.1"/>
    </source>
</evidence>